<dbReference type="Gene3D" id="3.40.30.10">
    <property type="entry name" value="Glutaredoxin"/>
    <property type="match status" value="1"/>
</dbReference>
<dbReference type="Pfam" id="PF13462">
    <property type="entry name" value="Thioredoxin_4"/>
    <property type="match status" value="1"/>
</dbReference>
<keyword evidence="4" id="KW-1185">Reference proteome</keyword>
<dbReference type="Proteomes" id="UP000184226">
    <property type="component" value="Unassembled WGS sequence"/>
</dbReference>
<evidence type="ECO:0000313" key="3">
    <source>
        <dbReference type="EMBL" id="SHH05758.1"/>
    </source>
</evidence>
<dbReference type="AlphaFoldDB" id="A0A1M5PV95"/>
<dbReference type="RefSeq" id="WP_073101732.1">
    <property type="nucleotide sequence ID" value="NZ_FQXE01000002.1"/>
</dbReference>
<comment type="similarity">
    <text evidence="1">Belongs to the thioredoxin family. DsbA subfamily.</text>
</comment>
<name>A0A1M5PV95_9BURK</name>
<dbReference type="SUPFAM" id="SSF52833">
    <property type="entry name" value="Thioredoxin-like"/>
    <property type="match status" value="1"/>
</dbReference>
<proteinExistence type="inferred from homology"/>
<evidence type="ECO:0000256" key="1">
    <source>
        <dbReference type="ARBA" id="ARBA00005791"/>
    </source>
</evidence>
<keyword evidence="3" id="KW-0413">Isomerase</keyword>
<dbReference type="PROSITE" id="PS51352">
    <property type="entry name" value="THIOREDOXIN_2"/>
    <property type="match status" value="1"/>
</dbReference>
<dbReference type="GO" id="GO:0016853">
    <property type="term" value="F:isomerase activity"/>
    <property type="evidence" value="ECO:0007669"/>
    <property type="project" value="UniProtKB-KW"/>
</dbReference>
<feature type="domain" description="Thioredoxin" evidence="2">
    <location>
        <begin position="1"/>
        <end position="181"/>
    </location>
</feature>
<evidence type="ECO:0000259" key="2">
    <source>
        <dbReference type="PROSITE" id="PS51352"/>
    </source>
</evidence>
<dbReference type="OrthoDB" id="9780340at2"/>
<dbReference type="PANTHER" id="PTHR13887:SF55">
    <property type="entry name" value="SLR0313 PROTEIN"/>
    <property type="match status" value="1"/>
</dbReference>
<dbReference type="InterPro" id="IPR036249">
    <property type="entry name" value="Thioredoxin-like_sf"/>
</dbReference>
<dbReference type="STRING" id="658167.SAMN04488135_10269"/>
<dbReference type="InterPro" id="IPR013766">
    <property type="entry name" value="Thioredoxin_domain"/>
</dbReference>
<dbReference type="InterPro" id="IPR012336">
    <property type="entry name" value="Thioredoxin-like_fold"/>
</dbReference>
<organism evidence="3 4">
    <name type="scientific">Pollutimonas bauzanensis</name>
    <dbReference type="NCBI Taxonomy" id="658167"/>
    <lineage>
        <taxon>Bacteria</taxon>
        <taxon>Pseudomonadati</taxon>
        <taxon>Pseudomonadota</taxon>
        <taxon>Betaproteobacteria</taxon>
        <taxon>Burkholderiales</taxon>
        <taxon>Alcaligenaceae</taxon>
        <taxon>Pollutimonas</taxon>
    </lineage>
</organism>
<evidence type="ECO:0000313" key="4">
    <source>
        <dbReference type="Proteomes" id="UP000184226"/>
    </source>
</evidence>
<accession>A0A1M5PV95</accession>
<reference evidence="3 4" key="1">
    <citation type="submission" date="2016-11" db="EMBL/GenBank/DDBJ databases">
        <authorList>
            <person name="Jaros S."/>
            <person name="Januszkiewicz K."/>
            <person name="Wedrychowicz H."/>
        </authorList>
    </citation>
    <scope>NUCLEOTIDE SEQUENCE [LARGE SCALE GENOMIC DNA]</scope>
    <source>
        <strain evidence="3 4">CGMCC 1.10190</strain>
    </source>
</reference>
<protein>
    <submittedName>
        <fullName evidence="3">Protein-disulfide isomerase</fullName>
    </submittedName>
</protein>
<gene>
    <name evidence="3" type="ORF">SAMN04488135_10269</name>
</gene>
<sequence>MAIHPSFPPTLVPAVGKQDHVIGARHAQIVIVEYGDFECPSCAQAYPSVKILLQDFGKHIRYAFRHFPLVEAHPHAELAAEAAEAAGAQNKFWQMHDLLFENQAHLKPKNLRQYAADLELDLLRYDAEIGDHIYLQRIQESLESGRASGVQGSPAFFLDGRVIDVSFGMHHLFDAVAALIQQRGNA</sequence>
<dbReference type="PANTHER" id="PTHR13887">
    <property type="entry name" value="GLUTATHIONE S-TRANSFERASE KAPPA"/>
    <property type="match status" value="1"/>
</dbReference>
<dbReference type="EMBL" id="FQXE01000002">
    <property type="protein sequence ID" value="SHH05758.1"/>
    <property type="molecule type" value="Genomic_DNA"/>
</dbReference>